<dbReference type="Proteomes" id="UP001177943">
    <property type="component" value="Chromosome"/>
</dbReference>
<accession>A0AA95I524</accession>
<organism evidence="1 2">
    <name type="scientific">Paenibacillus woosongensis</name>
    <dbReference type="NCBI Taxonomy" id="307580"/>
    <lineage>
        <taxon>Bacteria</taxon>
        <taxon>Bacillati</taxon>
        <taxon>Bacillota</taxon>
        <taxon>Bacilli</taxon>
        <taxon>Bacillales</taxon>
        <taxon>Paenibacillaceae</taxon>
        <taxon>Paenibacillus</taxon>
    </lineage>
</organism>
<protein>
    <submittedName>
        <fullName evidence="1">Uncharacterized protein</fullName>
    </submittedName>
</protein>
<gene>
    <name evidence="1" type="ORF">QNH46_02680</name>
</gene>
<proteinExistence type="predicted"/>
<name>A0AA95I524_9BACL</name>
<evidence type="ECO:0000313" key="1">
    <source>
        <dbReference type="EMBL" id="WHX49611.1"/>
    </source>
</evidence>
<dbReference type="KEGG" id="pwn:QNH46_02680"/>
<reference evidence="1" key="1">
    <citation type="submission" date="2023-05" db="EMBL/GenBank/DDBJ databases">
        <title>Comparative genomics of Bacillaceae isolates and their secondary metabolite potential.</title>
        <authorList>
            <person name="Song L."/>
            <person name="Nielsen L.J."/>
            <person name="Mohite O."/>
            <person name="Xu X."/>
            <person name="Weber T."/>
            <person name="Kovacs A.T."/>
        </authorList>
    </citation>
    <scope>NUCLEOTIDE SEQUENCE</scope>
    <source>
        <strain evidence="1">B2_4</strain>
    </source>
</reference>
<sequence>MNEGDLVPYLLVFDYKSPMFKRIDEYLKNTNPIDLNIVFISSPWLFKLKEKSWKYNKIYFVNSAELKTNGLVKMYYRSEKGAIVSRNVIDIM</sequence>
<dbReference type="RefSeq" id="WP_283926808.1">
    <property type="nucleotide sequence ID" value="NZ_CP126084.1"/>
</dbReference>
<dbReference type="EMBL" id="CP126084">
    <property type="protein sequence ID" value="WHX49611.1"/>
    <property type="molecule type" value="Genomic_DNA"/>
</dbReference>
<dbReference type="AlphaFoldDB" id="A0AA95I524"/>
<evidence type="ECO:0000313" key="2">
    <source>
        <dbReference type="Proteomes" id="UP001177943"/>
    </source>
</evidence>